<protein>
    <submittedName>
        <fullName evidence="1">Uncharacterized protein</fullName>
    </submittedName>
</protein>
<dbReference type="EMBL" id="SPDV01000102">
    <property type="protein sequence ID" value="TFI56315.1"/>
    <property type="molecule type" value="Genomic_DNA"/>
</dbReference>
<keyword evidence="2" id="KW-1185">Reference proteome</keyword>
<name>A0A4Y8ZMD7_9SPHN</name>
<gene>
    <name evidence="1" type="ORF">E2493_20815</name>
</gene>
<evidence type="ECO:0000313" key="1">
    <source>
        <dbReference type="EMBL" id="TFI56315.1"/>
    </source>
</evidence>
<proteinExistence type="predicted"/>
<dbReference type="RefSeq" id="WP_167737680.1">
    <property type="nucleotide sequence ID" value="NZ_SPDV01000102.1"/>
</dbReference>
<reference evidence="1 2" key="1">
    <citation type="submission" date="2019-03" db="EMBL/GenBank/DDBJ databases">
        <title>Genome sequence of Sphingomonas sp. 17J27-24.</title>
        <authorList>
            <person name="Kim M."/>
            <person name="Maeng S."/>
            <person name="Sathiyaraj S."/>
        </authorList>
    </citation>
    <scope>NUCLEOTIDE SEQUENCE [LARGE SCALE GENOMIC DNA]</scope>
    <source>
        <strain evidence="1 2">17J27-24</strain>
    </source>
</reference>
<organism evidence="1 2">
    <name type="scientific">Sphingomonas parva</name>
    <dbReference type="NCBI Taxonomy" id="2555898"/>
    <lineage>
        <taxon>Bacteria</taxon>
        <taxon>Pseudomonadati</taxon>
        <taxon>Pseudomonadota</taxon>
        <taxon>Alphaproteobacteria</taxon>
        <taxon>Sphingomonadales</taxon>
        <taxon>Sphingomonadaceae</taxon>
        <taxon>Sphingomonas</taxon>
    </lineage>
</organism>
<dbReference type="AlphaFoldDB" id="A0A4Y8ZMD7"/>
<dbReference type="Proteomes" id="UP000298213">
    <property type="component" value="Unassembled WGS sequence"/>
</dbReference>
<accession>A0A4Y8ZMD7</accession>
<comment type="caution">
    <text evidence="1">The sequence shown here is derived from an EMBL/GenBank/DDBJ whole genome shotgun (WGS) entry which is preliminary data.</text>
</comment>
<evidence type="ECO:0000313" key="2">
    <source>
        <dbReference type="Proteomes" id="UP000298213"/>
    </source>
</evidence>
<sequence>MNHEDILLNIRTQQAEALVRLPRALPAQRSIRWSHATSGTAMFSFNTEPIIRKTLLYLLPAAPALD</sequence>